<name>A0A3A1NZN6_9SPHN</name>
<feature type="compositionally biased region" description="Low complexity" evidence="7">
    <location>
        <begin position="31"/>
        <end position="47"/>
    </location>
</feature>
<evidence type="ECO:0000313" key="14">
    <source>
        <dbReference type="Proteomes" id="UP000265366"/>
    </source>
</evidence>
<dbReference type="Gene3D" id="1.10.287.1260">
    <property type="match status" value="1"/>
</dbReference>
<dbReference type="Proteomes" id="UP000265366">
    <property type="component" value="Unassembled WGS sequence"/>
</dbReference>
<organism evidence="13 14">
    <name type="scientific">Aurantiacibacter xanthus</name>
    <dbReference type="NCBI Taxonomy" id="1784712"/>
    <lineage>
        <taxon>Bacteria</taxon>
        <taxon>Pseudomonadati</taxon>
        <taxon>Pseudomonadota</taxon>
        <taxon>Alphaproteobacteria</taxon>
        <taxon>Sphingomonadales</taxon>
        <taxon>Erythrobacteraceae</taxon>
        <taxon>Aurantiacibacter</taxon>
    </lineage>
</organism>
<proteinExistence type="inferred from homology"/>
<feature type="transmembrane region" description="Helical" evidence="8">
    <location>
        <begin position="229"/>
        <end position="253"/>
    </location>
</feature>
<dbReference type="InterPro" id="IPR049278">
    <property type="entry name" value="MS_channel_C"/>
</dbReference>
<evidence type="ECO:0000313" key="13">
    <source>
        <dbReference type="EMBL" id="RIV81380.1"/>
    </source>
</evidence>
<dbReference type="InterPro" id="IPR011066">
    <property type="entry name" value="MscS_channel_C_sf"/>
</dbReference>
<dbReference type="Pfam" id="PF21082">
    <property type="entry name" value="MS_channel_3rd"/>
    <property type="match status" value="1"/>
</dbReference>
<dbReference type="InterPro" id="IPR006685">
    <property type="entry name" value="MscS_channel_2nd"/>
</dbReference>
<keyword evidence="4 8" id="KW-0812">Transmembrane</keyword>
<feature type="transmembrane region" description="Helical" evidence="8">
    <location>
        <begin position="265"/>
        <end position="286"/>
    </location>
</feature>
<keyword evidence="5 8" id="KW-1133">Transmembrane helix</keyword>
<dbReference type="InterPro" id="IPR010920">
    <property type="entry name" value="LSM_dom_sf"/>
</dbReference>
<evidence type="ECO:0000256" key="9">
    <source>
        <dbReference type="SAM" id="SignalP"/>
    </source>
</evidence>
<dbReference type="SUPFAM" id="SSF82861">
    <property type="entry name" value="Mechanosensitive channel protein MscS (YggB), transmembrane region"/>
    <property type="match status" value="1"/>
</dbReference>
<dbReference type="GO" id="GO:0005886">
    <property type="term" value="C:plasma membrane"/>
    <property type="evidence" value="ECO:0007669"/>
    <property type="project" value="UniProtKB-SubCell"/>
</dbReference>
<dbReference type="AlphaFoldDB" id="A0A3A1NZN6"/>
<evidence type="ECO:0000256" key="3">
    <source>
        <dbReference type="ARBA" id="ARBA00022475"/>
    </source>
</evidence>
<evidence type="ECO:0000259" key="11">
    <source>
        <dbReference type="Pfam" id="PF21082"/>
    </source>
</evidence>
<evidence type="ECO:0000256" key="8">
    <source>
        <dbReference type="SAM" id="Phobius"/>
    </source>
</evidence>
<dbReference type="PROSITE" id="PS51257">
    <property type="entry name" value="PROKAR_LIPOPROTEIN"/>
    <property type="match status" value="1"/>
</dbReference>
<sequence>MPNRALIERLELALVVLALAVACALTSTAAAQTESPAEATATPAPATDPLGRETPRGTVTGLLNALGRQDYAGASAYFENVDPDKFREQDAQLARALKASLDGGGELLSYLLLSNDPLGKRDDQLPPDQERVGALGDDEQTPILLVRSDAMDTPPVWRVSQETLDHLTIAPADEQPASDQGVQVAGAPLPDWLKLLGAAGGSFLFYWLATAGVLWLVRRAFAEAQSKFVLNFIEAALPPASLLLAVITFQFWTQGIEASIVARQAILRYIGIAGWIALAWFALRLIDAVARTASNRMERTARRQGASLVVLIRRTCKIAAVALALLAIFDTLGFDVTTGVAALGVGGLALALGAQKTVENLVGCITVIADRPVEVGDYCRVGDTLGTVTDIGIRSTKLRTTERTHVTIPNSDFASERIENYSRRDRFLFNPRIGLTYDTDAAGMREALRLVRKVVDDNERVFEEDARVRFVDLGASSLNIEIYAYIAAPTYPDSLEVREELLLAIMDELERGGFSFAFPTQTIHLHNAPGAAGQPDTARA</sequence>
<keyword evidence="14" id="KW-1185">Reference proteome</keyword>
<feature type="signal peptide" evidence="9">
    <location>
        <begin position="1"/>
        <end position="29"/>
    </location>
</feature>
<feature type="transmembrane region" description="Helical" evidence="8">
    <location>
        <begin position="192"/>
        <end position="217"/>
    </location>
</feature>
<comment type="similarity">
    <text evidence="2">Belongs to the MscS (TC 1.A.23) family.</text>
</comment>
<dbReference type="Gene3D" id="3.30.70.100">
    <property type="match status" value="1"/>
</dbReference>
<dbReference type="Pfam" id="PF00924">
    <property type="entry name" value="MS_channel_2nd"/>
    <property type="match status" value="1"/>
</dbReference>
<comment type="caution">
    <text evidence="13">The sequence shown here is derived from an EMBL/GenBank/DDBJ whole genome shotgun (WGS) entry which is preliminary data.</text>
</comment>
<accession>A0A3A1NZN6</accession>
<evidence type="ECO:0000256" key="5">
    <source>
        <dbReference type="ARBA" id="ARBA00022989"/>
    </source>
</evidence>
<keyword evidence="6 8" id="KW-0472">Membrane</keyword>
<evidence type="ECO:0000256" key="1">
    <source>
        <dbReference type="ARBA" id="ARBA00004651"/>
    </source>
</evidence>
<evidence type="ECO:0000256" key="2">
    <source>
        <dbReference type="ARBA" id="ARBA00008017"/>
    </source>
</evidence>
<dbReference type="GO" id="GO:0008381">
    <property type="term" value="F:mechanosensitive monoatomic ion channel activity"/>
    <property type="evidence" value="ECO:0007669"/>
    <property type="project" value="UniProtKB-ARBA"/>
</dbReference>
<dbReference type="RefSeq" id="WP_119594414.1">
    <property type="nucleotide sequence ID" value="NZ_QXFM01000138.1"/>
</dbReference>
<dbReference type="Pfam" id="PF21088">
    <property type="entry name" value="MS_channel_1st"/>
    <property type="match status" value="1"/>
</dbReference>
<dbReference type="EMBL" id="QXFM01000138">
    <property type="protein sequence ID" value="RIV81380.1"/>
    <property type="molecule type" value="Genomic_DNA"/>
</dbReference>
<dbReference type="Gene3D" id="2.30.30.60">
    <property type="match status" value="1"/>
</dbReference>
<feature type="chain" id="PRO_5017322149" evidence="9">
    <location>
        <begin position="30"/>
        <end position="540"/>
    </location>
</feature>
<reference evidence="13 14" key="1">
    <citation type="submission" date="2018-08" db="EMBL/GenBank/DDBJ databases">
        <title>Erythrobacter zhengii sp.nov., a bacterium isolated from deep-sea sediment.</title>
        <authorList>
            <person name="Fang C."/>
            <person name="Wu Y.-H."/>
            <person name="Sun C."/>
            <person name="Wang H."/>
            <person name="Cheng H."/>
            <person name="Meng F.-X."/>
            <person name="Wang C.-S."/>
            <person name="Xu X.-W."/>
        </authorList>
    </citation>
    <scope>NUCLEOTIDE SEQUENCE [LARGE SCALE GENOMIC DNA]</scope>
    <source>
        <strain evidence="13 14">CCTCC AB 2015396</strain>
    </source>
</reference>
<gene>
    <name evidence="13" type="ORF">D2V17_17630</name>
</gene>
<keyword evidence="3" id="KW-1003">Cell membrane</keyword>
<protein>
    <submittedName>
        <fullName evidence="13">Mechanosensitive ion channel family protein</fullName>
    </submittedName>
</protein>
<evidence type="ECO:0000256" key="7">
    <source>
        <dbReference type="SAM" id="MobiDB-lite"/>
    </source>
</evidence>
<dbReference type="InterPro" id="IPR049142">
    <property type="entry name" value="MS_channel_1st"/>
</dbReference>
<feature type="domain" description="Mechanosensitive ion channel MscS C-terminal" evidence="11">
    <location>
        <begin position="432"/>
        <end position="513"/>
    </location>
</feature>
<dbReference type="PANTHER" id="PTHR30566">
    <property type="entry name" value="YNAI-RELATED MECHANOSENSITIVE ION CHANNEL"/>
    <property type="match status" value="1"/>
</dbReference>
<dbReference type="SUPFAM" id="SSF82689">
    <property type="entry name" value="Mechanosensitive channel protein MscS (YggB), C-terminal domain"/>
    <property type="match status" value="1"/>
</dbReference>
<dbReference type="SUPFAM" id="SSF50182">
    <property type="entry name" value="Sm-like ribonucleoproteins"/>
    <property type="match status" value="1"/>
</dbReference>
<feature type="region of interest" description="Disordered" evidence="7">
    <location>
        <begin position="31"/>
        <end position="58"/>
    </location>
</feature>
<feature type="transmembrane region" description="Helical" evidence="8">
    <location>
        <begin position="334"/>
        <end position="352"/>
    </location>
</feature>
<evidence type="ECO:0000259" key="10">
    <source>
        <dbReference type="Pfam" id="PF00924"/>
    </source>
</evidence>
<keyword evidence="9" id="KW-0732">Signal</keyword>
<dbReference type="PANTHER" id="PTHR30566:SF5">
    <property type="entry name" value="MECHANOSENSITIVE ION CHANNEL PROTEIN 1, MITOCHONDRIAL-RELATED"/>
    <property type="match status" value="1"/>
</dbReference>
<feature type="domain" description="Mechanosensitive ion channel MscS" evidence="10">
    <location>
        <begin position="357"/>
        <end position="423"/>
    </location>
</feature>
<evidence type="ECO:0000256" key="6">
    <source>
        <dbReference type="ARBA" id="ARBA00023136"/>
    </source>
</evidence>
<dbReference type="InterPro" id="IPR023408">
    <property type="entry name" value="MscS_beta-dom_sf"/>
</dbReference>
<feature type="transmembrane region" description="Helical" evidence="8">
    <location>
        <begin position="306"/>
        <end position="328"/>
    </location>
</feature>
<comment type="subcellular location">
    <subcellularLocation>
        <location evidence="1">Cell membrane</location>
        <topology evidence="1">Multi-pass membrane protein</topology>
    </subcellularLocation>
</comment>
<dbReference type="OrthoDB" id="9809206at2"/>
<evidence type="ECO:0000256" key="4">
    <source>
        <dbReference type="ARBA" id="ARBA00022692"/>
    </source>
</evidence>
<dbReference type="InterPro" id="IPR011014">
    <property type="entry name" value="MscS_channel_TM-2"/>
</dbReference>
<feature type="domain" description="Mechanosensitive ion channel transmembrane helices 2/3" evidence="12">
    <location>
        <begin position="318"/>
        <end position="355"/>
    </location>
</feature>
<evidence type="ECO:0000259" key="12">
    <source>
        <dbReference type="Pfam" id="PF21088"/>
    </source>
</evidence>